<dbReference type="SUPFAM" id="SSF51735">
    <property type="entry name" value="NAD(P)-binding Rossmann-fold domains"/>
    <property type="match status" value="1"/>
</dbReference>
<dbReference type="EMBL" id="JACXWD010000094">
    <property type="protein sequence ID" value="MBD3869463.1"/>
    <property type="molecule type" value="Genomic_DNA"/>
</dbReference>
<dbReference type="GO" id="GO:0006631">
    <property type="term" value="P:fatty acid metabolic process"/>
    <property type="evidence" value="ECO:0007669"/>
    <property type="project" value="InterPro"/>
</dbReference>
<evidence type="ECO:0000313" key="2">
    <source>
        <dbReference type="EMBL" id="MBD3869463.1"/>
    </source>
</evidence>
<protein>
    <submittedName>
        <fullName evidence="2">NAD(P)-binding domain-containing protein</fullName>
    </submittedName>
</protein>
<evidence type="ECO:0000313" key="3">
    <source>
        <dbReference type="Proteomes" id="UP000648239"/>
    </source>
</evidence>
<dbReference type="Pfam" id="PF02737">
    <property type="entry name" value="3HCDH_N"/>
    <property type="match status" value="1"/>
</dbReference>
<dbReference type="Proteomes" id="UP000648239">
    <property type="component" value="Unassembled WGS sequence"/>
</dbReference>
<organism evidence="2 3">
    <name type="scientific">Candidatus Polarisedimenticola svalbardensis</name>
    <dbReference type="NCBI Taxonomy" id="2886004"/>
    <lineage>
        <taxon>Bacteria</taxon>
        <taxon>Pseudomonadati</taxon>
        <taxon>Acidobacteriota</taxon>
        <taxon>Candidatus Polarisedimenticolia</taxon>
        <taxon>Candidatus Polarisedimenticolales</taxon>
        <taxon>Candidatus Polarisedimenticolaceae</taxon>
        <taxon>Candidatus Polarisedimenticola</taxon>
    </lineage>
</organism>
<proteinExistence type="predicted"/>
<dbReference type="InterPro" id="IPR006176">
    <property type="entry name" value="3-OHacyl-CoA_DH_NAD-bd"/>
</dbReference>
<gene>
    <name evidence="2" type="ORF">IFK94_15180</name>
</gene>
<sequence length="49" mass="5119">MSTKNRPVQKLAVIGAGNMGSGIAQKMATEGYPVILVDIDDGKVARGME</sequence>
<feature type="non-terminal residue" evidence="2">
    <location>
        <position position="49"/>
    </location>
</feature>
<reference evidence="2 3" key="1">
    <citation type="submission" date="2020-08" db="EMBL/GenBank/DDBJ databases">
        <title>Acidobacteriota in marine sediments use diverse sulfur dissimilation pathways.</title>
        <authorList>
            <person name="Wasmund K."/>
        </authorList>
    </citation>
    <scope>NUCLEOTIDE SEQUENCE [LARGE SCALE GENOMIC DNA]</scope>
    <source>
        <strain evidence="2">MAG AM4</strain>
    </source>
</reference>
<dbReference type="AlphaFoldDB" id="A0A8J7CMJ2"/>
<comment type="caution">
    <text evidence="2">The sequence shown here is derived from an EMBL/GenBank/DDBJ whole genome shotgun (WGS) entry which is preliminary data.</text>
</comment>
<name>A0A8J7CMJ2_9BACT</name>
<evidence type="ECO:0000259" key="1">
    <source>
        <dbReference type="Pfam" id="PF02737"/>
    </source>
</evidence>
<dbReference type="GO" id="GO:0070403">
    <property type="term" value="F:NAD+ binding"/>
    <property type="evidence" value="ECO:0007669"/>
    <property type="project" value="InterPro"/>
</dbReference>
<feature type="domain" description="3-hydroxyacyl-CoA dehydrogenase NAD binding" evidence="1">
    <location>
        <begin position="10"/>
        <end position="48"/>
    </location>
</feature>
<dbReference type="Gene3D" id="3.40.50.720">
    <property type="entry name" value="NAD(P)-binding Rossmann-like Domain"/>
    <property type="match status" value="1"/>
</dbReference>
<accession>A0A8J7CMJ2</accession>
<dbReference type="InterPro" id="IPR036291">
    <property type="entry name" value="NAD(P)-bd_dom_sf"/>
</dbReference>